<dbReference type="EMBL" id="HBUE01002130">
    <property type="protein sequence ID" value="CAG6444101.1"/>
    <property type="molecule type" value="Transcribed_RNA"/>
</dbReference>
<name>A0A8D8ER34_CULPI</name>
<dbReference type="EMBL" id="HBUE01002132">
    <property type="protein sequence ID" value="CAG6444105.1"/>
    <property type="molecule type" value="Transcribed_RNA"/>
</dbReference>
<evidence type="ECO:0000313" key="1">
    <source>
        <dbReference type="EMBL" id="CAG6444101.1"/>
    </source>
</evidence>
<dbReference type="EMBL" id="HBUE01002131">
    <property type="protein sequence ID" value="CAG6444103.1"/>
    <property type="molecule type" value="Transcribed_RNA"/>
</dbReference>
<proteinExistence type="predicted"/>
<dbReference type="EMBL" id="HBUE01186247">
    <property type="protein sequence ID" value="CAG6522797.1"/>
    <property type="molecule type" value="Transcribed_RNA"/>
</dbReference>
<reference evidence="1" key="1">
    <citation type="submission" date="2021-05" db="EMBL/GenBank/DDBJ databases">
        <authorList>
            <person name="Alioto T."/>
            <person name="Alioto T."/>
            <person name="Gomez Garrido J."/>
        </authorList>
    </citation>
    <scope>NUCLEOTIDE SEQUENCE</scope>
</reference>
<organism evidence="1">
    <name type="scientific">Culex pipiens</name>
    <name type="common">House mosquito</name>
    <dbReference type="NCBI Taxonomy" id="7175"/>
    <lineage>
        <taxon>Eukaryota</taxon>
        <taxon>Metazoa</taxon>
        <taxon>Ecdysozoa</taxon>
        <taxon>Arthropoda</taxon>
        <taxon>Hexapoda</taxon>
        <taxon>Insecta</taxon>
        <taxon>Pterygota</taxon>
        <taxon>Neoptera</taxon>
        <taxon>Endopterygota</taxon>
        <taxon>Diptera</taxon>
        <taxon>Nematocera</taxon>
        <taxon>Culicoidea</taxon>
        <taxon>Culicidae</taxon>
        <taxon>Culicinae</taxon>
        <taxon>Culicini</taxon>
        <taxon>Culex</taxon>
        <taxon>Culex</taxon>
    </lineage>
</organism>
<sequence length="147" mass="16861">MVHGAGGDYPARRRTPVRIDLYRNVLHLHLVLGVQDLLRVRVYAARVSDSDHRDRVRDDRVHVLPAQRGGLPMAVDELHVSGVDGDLHLHLLVLLLLLQDKNVRPVPDVVLLWLHGALLGRAGHHLRHGRLHRDERFRAEDLFQRED</sequence>
<dbReference type="EMBL" id="HBUE01291978">
    <property type="protein sequence ID" value="CAG6574428.1"/>
    <property type="molecule type" value="Transcribed_RNA"/>
</dbReference>
<accession>A0A8D8ER34</accession>
<protein>
    <submittedName>
        <fullName evidence="1">(northern house mosquito) hypothetical protein</fullName>
    </submittedName>
</protein>
<dbReference type="AlphaFoldDB" id="A0A8D8ER34"/>